<dbReference type="NCBIfam" id="NF042937">
    <property type="entry name" value="leader_Ms4533A"/>
    <property type="match status" value="1"/>
</dbReference>
<dbReference type="EMBL" id="CP001700">
    <property type="protein sequence ID" value="ACU73420.1"/>
    <property type="molecule type" value="Genomic_DNA"/>
</dbReference>
<protein>
    <submittedName>
        <fullName evidence="1">Uncharacterized protein</fullName>
    </submittedName>
</protein>
<organism evidence="1 2">
    <name type="scientific">Catenulispora acidiphila (strain DSM 44928 / JCM 14897 / NBRC 102108 / NRRL B-24433 / ID139908)</name>
    <dbReference type="NCBI Taxonomy" id="479433"/>
    <lineage>
        <taxon>Bacteria</taxon>
        <taxon>Bacillati</taxon>
        <taxon>Actinomycetota</taxon>
        <taxon>Actinomycetes</taxon>
        <taxon>Catenulisporales</taxon>
        <taxon>Catenulisporaceae</taxon>
        <taxon>Catenulispora</taxon>
    </lineage>
</organism>
<dbReference type="STRING" id="479433.Caci_4558"/>
<proteinExistence type="predicted"/>
<dbReference type="HOGENOM" id="CLU_2697839_0_0_11"/>
<evidence type="ECO:0000313" key="1">
    <source>
        <dbReference type="EMBL" id="ACU73420.1"/>
    </source>
</evidence>
<gene>
    <name evidence="1" type="ordered locus">Caci_4558</name>
</gene>
<name>C7PXW0_CATAD</name>
<keyword evidence="2" id="KW-1185">Reference proteome</keyword>
<dbReference type="KEGG" id="cai:Caci_4558"/>
<dbReference type="Proteomes" id="UP000000851">
    <property type="component" value="Chromosome"/>
</dbReference>
<dbReference type="InParanoid" id="C7PXW0"/>
<evidence type="ECO:0000313" key="2">
    <source>
        <dbReference type="Proteomes" id="UP000000851"/>
    </source>
</evidence>
<accession>C7PXW0</accession>
<dbReference type="AlphaFoldDB" id="C7PXW0"/>
<sequence>MPMGCRRRTISARAPPCNDRIKVLSIYRTGLTLARIPTYLLDMSPIITARMAFLERALLAVTNHCVADILCSR</sequence>
<reference evidence="1 2" key="1">
    <citation type="journal article" date="2009" name="Stand. Genomic Sci.">
        <title>Complete genome sequence of Catenulispora acidiphila type strain (ID 139908).</title>
        <authorList>
            <person name="Copeland A."/>
            <person name="Lapidus A."/>
            <person name="Glavina Del Rio T."/>
            <person name="Nolan M."/>
            <person name="Lucas S."/>
            <person name="Chen F."/>
            <person name="Tice H."/>
            <person name="Cheng J.F."/>
            <person name="Bruce D."/>
            <person name="Goodwin L."/>
            <person name="Pitluck S."/>
            <person name="Mikhailova N."/>
            <person name="Pati A."/>
            <person name="Ivanova N."/>
            <person name="Mavromatis K."/>
            <person name="Chen A."/>
            <person name="Palaniappan K."/>
            <person name="Chain P."/>
            <person name="Land M."/>
            <person name="Hauser L."/>
            <person name="Chang Y.J."/>
            <person name="Jeffries C.D."/>
            <person name="Chertkov O."/>
            <person name="Brettin T."/>
            <person name="Detter J.C."/>
            <person name="Han C."/>
            <person name="Ali Z."/>
            <person name="Tindall B.J."/>
            <person name="Goker M."/>
            <person name="Bristow J."/>
            <person name="Eisen J.A."/>
            <person name="Markowitz V."/>
            <person name="Hugenholtz P."/>
            <person name="Kyrpides N.C."/>
            <person name="Klenk H.P."/>
        </authorList>
    </citation>
    <scope>NUCLEOTIDE SEQUENCE [LARGE SCALE GENOMIC DNA]</scope>
    <source>
        <strain evidence="2">DSM 44928 / JCM 14897 / NBRC 102108 / NRRL B-24433 / ID139908</strain>
    </source>
</reference>